<gene>
    <name evidence="1" type="ORF">BDN72DRAFT_959363</name>
</gene>
<accession>A0ACD3AWM9</accession>
<evidence type="ECO:0000313" key="1">
    <source>
        <dbReference type="EMBL" id="TFK69762.1"/>
    </source>
</evidence>
<proteinExistence type="predicted"/>
<reference evidence="1 2" key="1">
    <citation type="journal article" date="2019" name="Nat. Ecol. Evol.">
        <title>Megaphylogeny resolves global patterns of mushroom evolution.</title>
        <authorList>
            <person name="Varga T."/>
            <person name="Krizsan K."/>
            <person name="Foldi C."/>
            <person name="Dima B."/>
            <person name="Sanchez-Garcia M."/>
            <person name="Sanchez-Ramirez S."/>
            <person name="Szollosi G.J."/>
            <person name="Szarkandi J.G."/>
            <person name="Papp V."/>
            <person name="Albert L."/>
            <person name="Andreopoulos W."/>
            <person name="Angelini C."/>
            <person name="Antonin V."/>
            <person name="Barry K.W."/>
            <person name="Bougher N.L."/>
            <person name="Buchanan P."/>
            <person name="Buyck B."/>
            <person name="Bense V."/>
            <person name="Catcheside P."/>
            <person name="Chovatia M."/>
            <person name="Cooper J."/>
            <person name="Damon W."/>
            <person name="Desjardin D."/>
            <person name="Finy P."/>
            <person name="Geml J."/>
            <person name="Haridas S."/>
            <person name="Hughes K."/>
            <person name="Justo A."/>
            <person name="Karasinski D."/>
            <person name="Kautmanova I."/>
            <person name="Kiss B."/>
            <person name="Kocsube S."/>
            <person name="Kotiranta H."/>
            <person name="LaButti K.M."/>
            <person name="Lechner B.E."/>
            <person name="Liimatainen K."/>
            <person name="Lipzen A."/>
            <person name="Lukacs Z."/>
            <person name="Mihaltcheva S."/>
            <person name="Morgado L.N."/>
            <person name="Niskanen T."/>
            <person name="Noordeloos M.E."/>
            <person name="Ohm R.A."/>
            <person name="Ortiz-Santana B."/>
            <person name="Ovrebo C."/>
            <person name="Racz N."/>
            <person name="Riley R."/>
            <person name="Savchenko A."/>
            <person name="Shiryaev A."/>
            <person name="Soop K."/>
            <person name="Spirin V."/>
            <person name="Szebenyi C."/>
            <person name="Tomsovsky M."/>
            <person name="Tulloss R.E."/>
            <person name="Uehling J."/>
            <person name="Grigoriev I.V."/>
            <person name="Vagvolgyi C."/>
            <person name="Papp T."/>
            <person name="Martin F.M."/>
            <person name="Miettinen O."/>
            <person name="Hibbett D.S."/>
            <person name="Nagy L.G."/>
        </authorList>
    </citation>
    <scope>NUCLEOTIDE SEQUENCE [LARGE SCALE GENOMIC DNA]</scope>
    <source>
        <strain evidence="1 2">NL-1719</strain>
    </source>
</reference>
<dbReference type="EMBL" id="ML208325">
    <property type="protein sequence ID" value="TFK69762.1"/>
    <property type="molecule type" value="Genomic_DNA"/>
</dbReference>
<organism evidence="1 2">
    <name type="scientific">Pluteus cervinus</name>
    <dbReference type="NCBI Taxonomy" id="181527"/>
    <lineage>
        <taxon>Eukaryota</taxon>
        <taxon>Fungi</taxon>
        <taxon>Dikarya</taxon>
        <taxon>Basidiomycota</taxon>
        <taxon>Agaricomycotina</taxon>
        <taxon>Agaricomycetes</taxon>
        <taxon>Agaricomycetidae</taxon>
        <taxon>Agaricales</taxon>
        <taxon>Pluteineae</taxon>
        <taxon>Pluteaceae</taxon>
        <taxon>Pluteus</taxon>
    </lineage>
</organism>
<sequence length="331" mass="37596">MFANSLPRLPPELEQMIFTIALHDDLENIKSLILVAKRVNQWYCPRLPVIDRYRSLIFCVVLRLIPQIYRTVTIHGTVRKTNPSAQSLVYLGSHVRHLMIWRGFRKPPSLGLCLSSCPNLESLAVWTPVLPYDLEAIDNLLKLRLTYLSFNFGEFLNGPSREGRAAIPITFPSTTHLEIIGRSPLADLHKVKEWFPVLTHLALFARGNDTSSVQGTLELFQNQIQVLIYEVGSALGPSPEILPTSVCFELDDPRVVVLKYGYGVIDSWIDGTRGGSLSVWRVAEETVKSRRLALKARVHKMARKKFRCLFSFSVAYSHHFDPGFPCPNHYQ</sequence>
<dbReference type="Proteomes" id="UP000308600">
    <property type="component" value="Unassembled WGS sequence"/>
</dbReference>
<keyword evidence="2" id="KW-1185">Reference proteome</keyword>
<protein>
    <submittedName>
        <fullName evidence="1">Uncharacterized protein</fullName>
    </submittedName>
</protein>
<name>A0ACD3AWM9_9AGAR</name>
<evidence type="ECO:0000313" key="2">
    <source>
        <dbReference type="Proteomes" id="UP000308600"/>
    </source>
</evidence>